<accession>A0A7D7SH59</accession>
<feature type="coiled-coil region" evidence="1">
    <location>
        <begin position="191"/>
        <end position="244"/>
    </location>
</feature>
<gene>
    <name evidence="4" type="ORF">H3L94_00535</name>
</gene>
<name>A0A7D7SH59_9NEIS</name>
<evidence type="ECO:0000256" key="2">
    <source>
        <dbReference type="SAM" id="MobiDB-lite"/>
    </source>
</evidence>
<evidence type="ECO:0008006" key="6">
    <source>
        <dbReference type="Google" id="ProtNLM"/>
    </source>
</evidence>
<feature type="signal peptide" evidence="3">
    <location>
        <begin position="1"/>
        <end position="19"/>
    </location>
</feature>
<evidence type="ECO:0000313" key="4">
    <source>
        <dbReference type="EMBL" id="QMT40592.1"/>
    </source>
</evidence>
<evidence type="ECO:0000313" key="5">
    <source>
        <dbReference type="Proteomes" id="UP000514752"/>
    </source>
</evidence>
<dbReference type="EMBL" id="CP059567">
    <property type="protein sequence ID" value="QMT40592.1"/>
    <property type="molecule type" value="Genomic_DNA"/>
</dbReference>
<keyword evidence="3" id="KW-0732">Signal</keyword>
<proteinExistence type="predicted"/>
<dbReference type="RefSeq" id="WP_182122234.1">
    <property type="nucleotide sequence ID" value="NZ_CP059567.1"/>
</dbReference>
<sequence length="249" mass="27654">MMKIFPLCLLLFAALPLQAQTAASDVPPPPAPEPVYICQTDDGRTVRTAVPQGRCRPFSREETVRLGVEETEASEPAVAAKPAGQTDTPRAYICQTPDGKAVFVSQPQGRCQPSHMDGAQIDTSPVATADQELAKIWQAAEAEAGDVQVLPSMQVILRQQQQQTAAKPALSTSIRRPPPRYVPPPKPPSRRELVERDIRREERALAREESELAAARLSRNAERIRRLNQTVNERRSGLRALREELRRYP</sequence>
<feature type="region of interest" description="Disordered" evidence="2">
    <location>
        <begin position="161"/>
        <end position="191"/>
    </location>
</feature>
<organism evidence="4 5">
    <name type="scientific">Neisseria shayeganii</name>
    <dbReference type="NCBI Taxonomy" id="607712"/>
    <lineage>
        <taxon>Bacteria</taxon>
        <taxon>Pseudomonadati</taxon>
        <taxon>Pseudomonadota</taxon>
        <taxon>Betaproteobacteria</taxon>
        <taxon>Neisseriales</taxon>
        <taxon>Neisseriaceae</taxon>
        <taxon>Neisseria</taxon>
    </lineage>
</organism>
<dbReference type="KEGG" id="nsg:H3L94_00535"/>
<dbReference type="AlphaFoldDB" id="A0A7D7SH59"/>
<evidence type="ECO:0000256" key="1">
    <source>
        <dbReference type="SAM" id="Coils"/>
    </source>
</evidence>
<reference evidence="4 5" key="1">
    <citation type="submission" date="2020-07" db="EMBL/GenBank/DDBJ databases">
        <title>Genomic diversity of species in the Neisseriaceae family.</title>
        <authorList>
            <person name="Vincent A.T."/>
            <person name="Bernet E."/>
            <person name="Veyrier F.J."/>
        </authorList>
    </citation>
    <scope>NUCLEOTIDE SEQUENCE [LARGE SCALE GENOMIC DNA]</scope>
    <source>
        <strain evidence="4 5">DSM 22244</strain>
    </source>
</reference>
<evidence type="ECO:0000256" key="3">
    <source>
        <dbReference type="SAM" id="SignalP"/>
    </source>
</evidence>
<dbReference type="Proteomes" id="UP000514752">
    <property type="component" value="Chromosome"/>
</dbReference>
<feature type="chain" id="PRO_5027605923" description="DUF4124 domain-containing protein" evidence="3">
    <location>
        <begin position="20"/>
        <end position="249"/>
    </location>
</feature>
<keyword evidence="1" id="KW-0175">Coiled coil</keyword>
<protein>
    <recommendedName>
        <fullName evidence="6">DUF4124 domain-containing protein</fullName>
    </recommendedName>
</protein>
<feature type="compositionally biased region" description="Polar residues" evidence="2">
    <location>
        <begin position="161"/>
        <end position="174"/>
    </location>
</feature>